<dbReference type="SUPFAM" id="SSF53335">
    <property type="entry name" value="S-adenosyl-L-methionine-dependent methyltransferases"/>
    <property type="match status" value="1"/>
</dbReference>
<reference evidence="3" key="1">
    <citation type="journal article" date="2013" name="Mar. Drugs">
        <title>Cloning, characterization and heterologous expression of the indolocarbazole biosynthetic gene cluster from marine-derived Streptomyces sanyensis FMA.</title>
        <authorList>
            <person name="Li T."/>
            <person name="Du Y."/>
            <person name="Cui Q."/>
            <person name="Zhang J."/>
            <person name="Zhu W."/>
            <person name="Hong K."/>
            <person name="Li W."/>
        </authorList>
    </citation>
    <scope>NUCLEOTIDE SEQUENCE</scope>
    <source>
        <strain evidence="3">FMA</strain>
    </source>
</reference>
<evidence type="ECO:0000313" key="3">
    <source>
        <dbReference type="EMBL" id="AGL96576.1"/>
    </source>
</evidence>
<dbReference type="InterPro" id="IPR050447">
    <property type="entry name" value="Erg6_SMT_methyltransf"/>
</dbReference>
<dbReference type="AlphaFoldDB" id="W5R4Z0"/>
<evidence type="ECO:0000256" key="1">
    <source>
        <dbReference type="ARBA" id="ARBA00022679"/>
    </source>
</evidence>
<dbReference type="Proteomes" id="UP001501147">
    <property type="component" value="Unassembled WGS sequence"/>
</dbReference>
<organism evidence="3">
    <name type="scientific">Streptomyces sanyensis</name>
    <dbReference type="NCBI Taxonomy" id="568869"/>
    <lineage>
        <taxon>Bacteria</taxon>
        <taxon>Bacillati</taxon>
        <taxon>Actinomycetota</taxon>
        <taxon>Actinomycetes</taxon>
        <taxon>Kitasatosporales</taxon>
        <taxon>Streptomycetaceae</taxon>
        <taxon>Streptomyces</taxon>
    </lineage>
</organism>
<dbReference type="EMBL" id="BAABJV010000005">
    <property type="protein sequence ID" value="GAA4775976.1"/>
    <property type="molecule type" value="Genomic_DNA"/>
</dbReference>
<reference evidence="4" key="2">
    <citation type="journal article" date="2014" name="Int. J. Syst. Evol. Microbiol.">
        <title>Complete genome of a new Firmicutes species belonging to the dominant human colonic microbiota ('Ruminococcus bicirculans') reveals two chromosomes and a selective capacity to utilize plant glucans.</title>
        <authorList>
            <consortium name="NISC Comparative Sequencing Program"/>
            <person name="Wegmann U."/>
            <person name="Louis P."/>
            <person name="Goesmann A."/>
            <person name="Henrissat B."/>
            <person name="Duncan S.H."/>
            <person name="Flint H.J."/>
        </authorList>
    </citation>
    <scope>NUCLEOTIDE SEQUENCE</scope>
    <source>
        <strain evidence="4">JCM 18324</strain>
    </source>
</reference>
<dbReference type="GO" id="GO:0008757">
    <property type="term" value="F:S-adenosylmethionine-dependent methyltransferase activity"/>
    <property type="evidence" value="ECO:0007669"/>
    <property type="project" value="InterPro"/>
</dbReference>
<name>W5R4Z0_9ACTN</name>
<proteinExistence type="predicted"/>
<dbReference type="Gene3D" id="3.40.50.150">
    <property type="entry name" value="Vaccinia Virus protein VP39"/>
    <property type="match status" value="1"/>
</dbReference>
<dbReference type="InterPro" id="IPR029063">
    <property type="entry name" value="SAM-dependent_MTases_sf"/>
</dbReference>
<keyword evidence="1 3" id="KW-0808">Transferase</keyword>
<accession>W5R4Z0</accession>
<gene>
    <name evidence="3" type="primary">spcMA</name>
    <name evidence="4" type="ORF">GCM10023329_25820</name>
</gene>
<sequence>MTQHPQTAPGDVGRTYDAFAEAGTADALGGNIHVGYWADGSGSGIPVDEATDRLTDLVADRLAPEHGTHLLDVGCGNGVPALRIAASRGVRVTGVTVSAQQVREASARARDHRVGGRTAFLLADAVDLPFEDASFDGAWAIESLLHIGDRTAALAELHRVVRPGGRLVVADLCLRRPFTGVDRELLDGMLGMYEIASISTPEEHRTHLARSGWRLGELADIGEQVRPSYGHAAAAFREIAASPDAPAAERLTEAAELMTAFGEHPDTGYALITAHRT</sequence>
<evidence type="ECO:0000259" key="2">
    <source>
        <dbReference type="Pfam" id="PF08241"/>
    </source>
</evidence>
<evidence type="ECO:0000313" key="4">
    <source>
        <dbReference type="EMBL" id="GAA4775976.1"/>
    </source>
</evidence>
<dbReference type="EMBL" id="KC182794">
    <property type="protein sequence ID" value="AGL96576.1"/>
    <property type="molecule type" value="Genomic_DNA"/>
</dbReference>
<feature type="domain" description="Methyltransferase type 11" evidence="2">
    <location>
        <begin position="71"/>
        <end position="169"/>
    </location>
</feature>
<reference evidence="5" key="3">
    <citation type="journal article" date="2019" name="Int. J. Syst. Evol. Microbiol.">
        <title>The Global Catalogue of Microorganisms (GCM) 10K type strain sequencing project: providing services to taxonomists for standard genome sequencing and annotation.</title>
        <authorList>
            <consortium name="The Broad Institute Genomics Platform"/>
            <consortium name="The Broad Institute Genome Sequencing Center for Infectious Disease"/>
            <person name="Wu L."/>
            <person name="Ma J."/>
        </authorList>
    </citation>
    <scope>NUCLEOTIDE SEQUENCE [LARGE SCALE GENOMIC DNA]</scope>
    <source>
        <strain evidence="5">JCM 18324</strain>
    </source>
</reference>
<reference evidence="4" key="4">
    <citation type="submission" date="2023-12" db="EMBL/GenBank/DDBJ databases">
        <authorList>
            <person name="Sun Q."/>
            <person name="Inoue M."/>
        </authorList>
    </citation>
    <scope>NUCLEOTIDE SEQUENCE</scope>
    <source>
        <strain evidence="4">JCM 18324</strain>
    </source>
</reference>
<dbReference type="CDD" id="cd02440">
    <property type="entry name" value="AdoMet_MTases"/>
    <property type="match status" value="1"/>
</dbReference>
<dbReference type="Pfam" id="PF08241">
    <property type="entry name" value="Methyltransf_11"/>
    <property type="match status" value="1"/>
</dbReference>
<dbReference type="InterPro" id="IPR013216">
    <property type="entry name" value="Methyltransf_11"/>
</dbReference>
<dbReference type="PANTHER" id="PTHR44068:SF11">
    <property type="entry name" value="GERANYL DIPHOSPHATE 2-C-METHYLTRANSFERASE"/>
    <property type="match status" value="1"/>
</dbReference>
<keyword evidence="3" id="KW-0489">Methyltransferase</keyword>
<dbReference type="PANTHER" id="PTHR44068">
    <property type="entry name" value="ZGC:194242"/>
    <property type="match status" value="1"/>
</dbReference>
<dbReference type="RefSeq" id="WP_345613328.1">
    <property type="nucleotide sequence ID" value="NZ_BAABJV010000005.1"/>
</dbReference>
<evidence type="ECO:0000313" key="5">
    <source>
        <dbReference type="Proteomes" id="UP001501147"/>
    </source>
</evidence>
<dbReference type="GO" id="GO:0032259">
    <property type="term" value="P:methylation"/>
    <property type="evidence" value="ECO:0007669"/>
    <property type="project" value="UniProtKB-KW"/>
</dbReference>
<protein>
    <submittedName>
        <fullName evidence="3 4">Methyltransferase</fullName>
    </submittedName>
</protein>
<keyword evidence="5" id="KW-1185">Reference proteome</keyword>